<evidence type="ECO:0000313" key="2">
    <source>
        <dbReference type="EMBL" id="RUS28770.1"/>
    </source>
</evidence>
<dbReference type="AlphaFoldDB" id="A0A433QG30"/>
<protein>
    <submittedName>
        <fullName evidence="2">Uncharacterized protein</fullName>
    </submittedName>
</protein>
<sequence length="84" mass="9528">MANEWEIIPNPLMGPENESKRYRGPSTDKVIGGGEVAGPPWQQTMEKRINKDNLDSALRQYECEESMKIVLKTTITSFIAEETK</sequence>
<accession>A0A433QG30</accession>
<organism evidence="2 3">
    <name type="scientific">Jimgerdemannia flammicorona</name>
    <dbReference type="NCBI Taxonomy" id="994334"/>
    <lineage>
        <taxon>Eukaryota</taxon>
        <taxon>Fungi</taxon>
        <taxon>Fungi incertae sedis</taxon>
        <taxon>Mucoromycota</taxon>
        <taxon>Mucoromycotina</taxon>
        <taxon>Endogonomycetes</taxon>
        <taxon>Endogonales</taxon>
        <taxon>Endogonaceae</taxon>
        <taxon>Jimgerdemannia</taxon>
    </lineage>
</organism>
<dbReference type="Proteomes" id="UP000274822">
    <property type="component" value="Unassembled WGS sequence"/>
</dbReference>
<dbReference type="EMBL" id="RBNJ01006160">
    <property type="protein sequence ID" value="RUS28770.1"/>
    <property type="molecule type" value="Genomic_DNA"/>
</dbReference>
<evidence type="ECO:0000313" key="3">
    <source>
        <dbReference type="Proteomes" id="UP000274822"/>
    </source>
</evidence>
<keyword evidence="3" id="KW-1185">Reference proteome</keyword>
<proteinExistence type="predicted"/>
<name>A0A433QG30_9FUNG</name>
<comment type="caution">
    <text evidence="2">The sequence shown here is derived from an EMBL/GenBank/DDBJ whole genome shotgun (WGS) entry which is preliminary data.</text>
</comment>
<evidence type="ECO:0000256" key="1">
    <source>
        <dbReference type="SAM" id="MobiDB-lite"/>
    </source>
</evidence>
<reference evidence="2 3" key="1">
    <citation type="journal article" date="2018" name="New Phytol.">
        <title>Phylogenomics of Endogonaceae and evolution of mycorrhizas within Mucoromycota.</title>
        <authorList>
            <person name="Chang Y."/>
            <person name="Desiro A."/>
            <person name="Na H."/>
            <person name="Sandor L."/>
            <person name="Lipzen A."/>
            <person name="Clum A."/>
            <person name="Barry K."/>
            <person name="Grigoriev I.V."/>
            <person name="Martin F.M."/>
            <person name="Stajich J.E."/>
            <person name="Smith M.E."/>
            <person name="Bonito G."/>
            <person name="Spatafora J.W."/>
        </authorList>
    </citation>
    <scope>NUCLEOTIDE SEQUENCE [LARGE SCALE GENOMIC DNA]</scope>
    <source>
        <strain evidence="2 3">AD002</strain>
    </source>
</reference>
<feature type="region of interest" description="Disordered" evidence="1">
    <location>
        <begin position="1"/>
        <end position="40"/>
    </location>
</feature>
<gene>
    <name evidence="2" type="ORF">BC938DRAFT_481468</name>
</gene>